<protein>
    <recommendedName>
        <fullName evidence="2">DUF4283 domain-containing protein</fullName>
    </recommendedName>
</protein>
<dbReference type="EMBL" id="CP031001">
    <property type="protein sequence ID" value="QHN77172.1"/>
    <property type="molecule type" value="Genomic_DNA"/>
</dbReference>
<evidence type="ECO:0000313" key="4">
    <source>
        <dbReference type="Proteomes" id="UP000464620"/>
    </source>
</evidence>
<evidence type="ECO:0000256" key="1">
    <source>
        <dbReference type="SAM" id="MobiDB-lite"/>
    </source>
</evidence>
<feature type="region of interest" description="Disordered" evidence="1">
    <location>
        <begin position="43"/>
        <end position="77"/>
    </location>
</feature>
<gene>
    <name evidence="3" type="ORF">DS421_19g650350</name>
</gene>
<proteinExistence type="predicted"/>
<evidence type="ECO:0000313" key="3">
    <source>
        <dbReference type="EMBL" id="QHN77172.1"/>
    </source>
</evidence>
<dbReference type="Pfam" id="PF14111">
    <property type="entry name" value="DUF4283"/>
    <property type="match status" value="1"/>
</dbReference>
<evidence type="ECO:0000259" key="2">
    <source>
        <dbReference type="Pfam" id="PF14111"/>
    </source>
</evidence>
<sequence length="165" mass="18984">MEEMNVETGKNGDDMVAEVGRACEKGDERVKAPMRSFAETVKTGQRGLKGNLENMDIGADEGTQRNMEESEEEDDADDITIQKMPNGMYNLVIGERIKRELRKEWWESLIVKLLGRKISLQALKRRLEIMWGKRGSLEVIDLCNEYFLVRFFNSEDLDYALMEGP</sequence>
<dbReference type="Proteomes" id="UP000464620">
    <property type="component" value="Chromosome B09"/>
</dbReference>
<name>A0A6B9VAC8_ARAHY</name>
<feature type="domain" description="DUF4283" evidence="2">
    <location>
        <begin position="103"/>
        <end position="165"/>
    </location>
</feature>
<accession>A0A6B9VAC8</accession>
<organism evidence="3 4">
    <name type="scientific">Arachis hypogaea</name>
    <name type="common">Peanut</name>
    <dbReference type="NCBI Taxonomy" id="3818"/>
    <lineage>
        <taxon>Eukaryota</taxon>
        <taxon>Viridiplantae</taxon>
        <taxon>Streptophyta</taxon>
        <taxon>Embryophyta</taxon>
        <taxon>Tracheophyta</taxon>
        <taxon>Spermatophyta</taxon>
        <taxon>Magnoliopsida</taxon>
        <taxon>eudicotyledons</taxon>
        <taxon>Gunneridae</taxon>
        <taxon>Pentapetalae</taxon>
        <taxon>rosids</taxon>
        <taxon>fabids</taxon>
        <taxon>Fabales</taxon>
        <taxon>Fabaceae</taxon>
        <taxon>Papilionoideae</taxon>
        <taxon>50 kb inversion clade</taxon>
        <taxon>dalbergioids sensu lato</taxon>
        <taxon>Dalbergieae</taxon>
        <taxon>Pterocarpus clade</taxon>
        <taxon>Arachis</taxon>
    </lineage>
</organism>
<dbReference type="AlphaFoldDB" id="A0A6B9VAC8"/>
<dbReference type="InterPro" id="IPR025558">
    <property type="entry name" value="DUF4283"/>
</dbReference>
<reference evidence="3 4" key="1">
    <citation type="submission" date="2020-01" db="EMBL/GenBank/DDBJ databases">
        <title>Genome sequence of Arachis hypogaea, cultivar Shitouqi.</title>
        <authorList>
            <person name="Zhuang W."/>
            <person name="Chen H."/>
            <person name="Varshney R."/>
            <person name="Wang D."/>
            <person name="Ming R."/>
        </authorList>
    </citation>
    <scope>NUCLEOTIDE SEQUENCE [LARGE SCALE GENOMIC DNA]</scope>
    <source>
        <tissue evidence="3">Young leaf</tissue>
    </source>
</reference>